<organism evidence="1 2">
    <name type="scientific">Terasakiispira papahanaumokuakeensis</name>
    <dbReference type="NCBI Taxonomy" id="197479"/>
    <lineage>
        <taxon>Bacteria</taxon>
        <taxon>Pseudomonadati</taxon>
        <taxon>Pseudomonadota</taxon>
        <taxon>Gammaproteobacteria</taxon>
        <taxon>Oceanospirillales</taxon>
        <taxon>Terasakiispira</taxon>
    </lineage>
</organism>
<dbReference type="InterPro" id="IPR028228">
    <property type="entry name" value="Imm53"/>
</dbReference>
<dbReference type="Proteomes" id="UP000094291">
    <property type="component" value="Unassembled WGS sequence"/>
</dbReference>
<name>A0A1E2VE83_9GAMM</name>
<sequence length="96" mass="11185">MSSIELLQNWFTEQCDGEWEHEHGIKIETLDNPGWKIVIPLTQTKLCNKNFTSIDIERGANDWVFCEKKDFNFYGYGGSKNLPEIIMHFISLSQSK</sequence>
<dbReference type="OrthoDB" id="3533713at2"/>
<comment type="caution">
    <text evidence="1">The sequence shown here is derived from an EMBL/GenBank/DDBJ whole genome shotgun (WGS) entry which is preliminary data.</text>
</comment>
<evidence type="ECO:0000313" key="1">
    <source>
        <dbReference type="EMBL" id="ODC04975.1"/>
    </source>
</evidence>
<gene>
    <name evidence="1" type="ORF">BFW38_16975</name>
</gene>
<accession>A0A1E2VE83</accession>
<reference evidence="1 2" key="1">
    <citation type="submission" date="2016-08" db="EMBL/GenBank/DDBJ databases">
        <authorList>
            <person name="Seilhamer J.J."/>
        </authorList>
    </citation>
    <scope>NUCLEOTIDE SEQUENCE [LARGE SCALE GENOMIC DNA]</scope>
    <source>
        <strain evidence="1 2">PH27A</strain>
    </source>
</reference>
<evidence type="ECO:0008006" key="3">
    <source>
        <dbReference type="Google" id="ProtNLM"/>
    </source>
</evidence>
<proteinExistence type="predicted"/>
<dbReference type="STRING" id="197479.BFW38_16975"/>
<dbReference type="Pfam" id="PF15580">
    <property type="entry name" value="Imm53"/>
    <property type="match status" value="1"/>
</dbReference>
<dbReference type="RefSeq" id="WP_068999997.1">
    <property type="nucleotide sequence ID" value="NZ_MDTQ01000001.1"/>
</dbReference>
<evidence type="ECO:0000313" key="2">
    <source>
        <dbReference type="Proteomes" id="UP000094291"/>
    </source>
</evidence>
<protein>
    <recommendedName>
        <fullName evidence="3">Rhodanese-related sulfurtransferase</fullName>
    </recommendedName>
</protein>
<dbReference type="EMBL" id="MDTQ01000001">
    <property type="protein sequence ID" value="ODC04975.1"/>
    <property type="molecule type" value="Genomic_DNA"/>
</dbReference>
<keyword evidence="2" id="KW-1185">Reference proteome</keyword>
<dbReference type="AlphaFoldDB" id="A0A1E2VE83"/>